<evidence type="ECO:0000256" key="4">
    <source>
        <dbReference type="ARBA" id="ARBA00023235"/>
    </source>
</evidence>
<dbReference type="GO" id="GO:0006014">
    <property type="term" value="P:D-ribose metabolic process"/>
    <property type="evidence" value="ECO:0007669"/>
    <property type="project" value="TreeGrafter"/>
</dbReference>
<dbReference type="Proteomes" id="UP000000663">
    <property type="component" value="Chromosome"/>
</dbReference>
<proteinExistence type="inferred from homology"/>
<dbReference type="SUPFAM" id="SSF100950">
    <property type="entry name" value="NagB/RpiA/CoA transferase-like"/>
    <property type="match status" value="1"/>
</dbReference>
<dbReference type="FunFam" id="3.30.70.260:FF:000018">
    <property type="entry name" value="Ribose-5-phosphate isomerase A"/>
    <property type="match status" value="1"/>
</dbReference>
<dbReference type="Gene3D" id="3.30.70.260">
    <property type="match status" value="1"/>
</dbReference>
<keyword evidence="4 5" id="KW-0413">Isomerase</keyword>
<evidence type="ECO:0000256" key="5">
    <source>
        <dbReference type="HAMAP-Rule" id="MF_00170"/>
    </source>
</evidence>
<comment type="function">
    <text evidence="5">Catalyzes the reversible conversion of ribose-5-phosphate to ribulose 5-phosphate.</text>
</comment>
<feature type="binding site" evidence="5">
    <location>
        <begin position="35"/>
        <end position="38"/>
    </location>
    <ligand>
        <name>substrate</name>
    </ligand>
</feature>
<feature type="binding site" evidence="5">
    <location>
        <begin position="104"/>
        <end position="107"/>
    </location>
    <ligand>
        <name>substrate</name>
    </ligand>
</feature>
<dbReference type="InterPro" id="IPR020672">
    <property type="entry name" value="Ribose5P_isomerase_typA_subgr"/>
</dbReference>
<comment type="subunit">
    <text evidence="3">Homotetramer.</text>
</comment>
<dbReference type="HAMAP" id="MF_00170">
    <property type="entry name" value="Rib_5P_isom_A"/>
    <property type="match status" value="1"/>
</dbReference>
<dbReference type="Pfam" id="PF06026">
    <property type="entry name" value="Rib_5-P_isom_A"/>
    <property type="match status" value="1"/>
</dbReference>
<accession>Q0W3M2</accession>
<protein>
    <recommendedName>
        <fullName evidence="5">Ribose-5-phosphate isomerase A</fullName>
        <ecNumber evidence="5">5.3.1.6</ecNumber>
    </recommendedName>
    <alternativeName>
        <fullName evidence="5">Phosphoriboisomerase A</fullName>
        <shortName evidence="5">PRI</shortName>
    </alternativeName>
</protein>
<feature type="active site" description="Proton acceptor" evidence="5">
    <location>
        <position position="113"/>
    </location>
</feature>
<dbReference type="EMBL" id="AM114193">
    <property type="protein sequence ID" value="CAJ37021.1"/>
    <property type="molecule type" value="Genomic_DNA"/>
</dbReference>
<evidence type="ECO:0000256" key="1">
    <source>
        <dbReference type="ARBA" id="ARBA00001713"/>
    </source>
</evidence>
<dbReference type="Gene3D" id="3.40.50.1360">
    <property type="match status" value="1"/>
</dbReference>
<dbReference type="GO" id="GO:0009052">
    <property type="term" value="P:pentose-phosphate shunt, non-oxidative branch"/>
    <property type="evidence" value="ECO:0007669"/>
    <property type="project" value="UniProtKB-UniRule"/>
</dbReference>
<dbReference type="AlphaFoldDB" id="Q0W3M2"/>
<dbReference type="eggNOG" id="arCOG01122">
    <property type="taxonomic scope" value="Archaea"/>
</dbReference>
<reference evidence="6 7" key="1">
    <citation type="journal article" date="2006" name="Science">
        <title>Genome of rice cluster I archaea -- the key methane producers in the rice rhizosphere.</title>
        <authorList>
            <person name="Erkel C."/>
            <person name="Kube M."/>
            <person name="Reinhardt R."/>
            <person name="Liesack W."/>
        </authorList>
    </citation>
    <scope>NUCLEOTIDE SEQUENCE [LARGE SCALE GENOMIC DNA]</scope>
    <source>
        <strain evidence="7">DSM 22066 / NBRC 105507 / MRE50</strain>
    </source>
</reference>
<gene>
    <name evidence="6" type="primary">rpi</name>
    <name evidence="5" type="synonym">rpiA</name>
    <name evidence="6" type="ORF">RCIX1835</name>
</gene>
<dbReference type="NCBIfam" id="NF001924">
    <property type="entry name" value="PRK00702.1"/>
    <property type="match status" value="1"/>
</dbReference>
<dbReference type="KEGG" id="rci:RCIX1835"/>
<dbReference type="EC" id="5.3.1.6" evidence="5"/>
<dbReference type="STRING" id="351160.RCIX1835"/>
<evidence type="ECO:0000256" key="2">
    <source>
        <dbReference type="ARBA" id="ARBA00008088"/>
    </source>
</evidence>
<evidence type="ECO:0000256" key="3">
    <source>
        <dbReference type="ARBA" id="ARBA00011881"/>
    </source>
</evidence>
<comment type="catalytic activity">
    <reaction evidence="1 5">
        <text>aldehydo-D-ribose 5-phosphate = D-ribulose 5-phosphate</text>
        <dbReference type="Rhea" id="RHEA:14657"/>
        <dbReference type="ChEBI" id="CHEBI:58121"/>
        <dbReference type="ChEBI" id="CHEBI:58273"/>
        <dbReference type="EC" id="5.3.1.6"/>
    </reaction>
</comment>
<feature type="binding site" evidence="5">
    <location>
        <begin position="91"/>
        <end position="94"/>
    </location>
    <ligand>
        <name>substrate</name>
    </ligand>
</feature>
<dbReference type="FunFam" id="3.40.50.1360:FF:000001">
    <property type="entry name" value="Ribose-5-phosphate isomerase A"/>
    <property type="match status" value="1"/>
</dbReference>
<dbReference type="PATRIC" id="fig|351160.9.peg.1255"/>
<dbReference type="PANTHER" id="PTHR11934">
    <property type="entry name" value="RIBOSE-5-PHOSPHATE ISOMERASE"/>
    <property type="match status" value="1"/>
</dbReference>
<dbReference type="CDD" id="cd01398">
    <property type="entry name" value="RPI_A"/>
    <property type="match status" value="1"/>
</dbReference>
<dbReference type="GO" id="GO:0005829">
    <property type="term" value="C:cytosol"/>
    <property type="evidence" value="ECO:0007669"/>
    <property type="project" value="TreeGrafter"/>
</dbReference>
<dbReference type="InterPro" id="IPR004788">
    <property type="entry name" value="Ribose5P_isomerase_type_A"/>
</dbReference>
<dbReference type="UniPathway" id="UPA00115">
    <property type="reaction ID" value="UER00412"/>
</dbReference>
<evidence type="ECO:0000313" key="7">
    <source>
        <dbReference type="Proteomes" id="UP000000663"/>
    </source>
</evidence>
<organism evidence="6 7">
    <name type="scientific">Methanocella arvoryzae (strain DSM 22066 / NBRC 105507 / MRE50)</name>
    <dbReference type="NCBI Taxonomy" id="351160"/>
    <lineage>
        <taxon>Archaea</taxon>
        <taxon>Methanobacteriati</taxon>
        <taxon>Methanobacteriota</taxon>
        <taxon>Stenosarchaea group</taxon>
        <taxon>Methanomicrobia</taxon>
        <taxon>Methanocellales</taxon>
        <taxon>Methanocellaceae</taxon>
        <taxon>Methanocella</taxon>
    </lineage>
</organism>
<dbReference type="InterPro" id="IPR037171">
    <property type="entry name" value="NagB/RpiA_transferase-like"/>
</dbReference>
<dbReference type="SUPFAM" id="SSF75445">
    <property type="entry name" value="D-ribose-5-phosphate isomerase (RpiA), lid domain"/>
    <property type="match status" value="1"/>
</dbReference>
<dbReference type="GO" id="GO:0004751">
    <property type="term" value="F:ribose-5-phosphate isomerase activity"/>
    <property type="evidence" value="ECO:0007669"/>
    <property type="project" value="UniProtKB-UniRule"/>
</dbReference>
<dbReference type="PANTHER" id="PTHR11934:SF0">
    <property type="entry name" value="RIBOSE-5-PHOSPHATE ISOMERASE"/>
    <property type="match status" value="1"/>
</dbReference>
<name>Q0W3M2_METAR</name>
<comment type="pathway">
    <text evidence="5">Carbohydrate degradation; pentose phosphate pathway; D-ribose 5-phosphate from D-ribulose 5-phosphate (non-oxidative stage): step 1/1.</text>
</comment>
<feature type="binding site" evidence="5">
    <location>
        <position position="131"/>
    </location>
    <ligand>
        <name>substrate</name>
    </ligand>
</feature>
<dbReference type="NCBIfam" id="TIGR00021">
    <property type="entry name" value="rpiA"/>
    <property type="match status" value="1"/>
</dbReference>
<comment type="subunit">
    <text evidence="5">Homodimer.</text>
</comment>
<keyword evidence="7" id="KW-1185">Reference proteome</keyword>
<evidence type="ECO:0000313" key="6">
    <source>
        <dbReference type="EMBL" id="CAJ37021.1"/>
    </source>
</evidence>
<sequence>MASMKNLSGSDAAKKNAAEKACELVTDGMIVGLGTGSTVAHSIRLLGRWVKEEGLNIVGVPTSYSTEALAIECGIPLTSLAASPVLDIAIDGADQVDASLNAIKGGGAAHTREKIVASSAKQFVIVADDKKFSSILDRSVPTEVLPYAVKLVEREILKLGGTCTVRTGTGKDGPIITDNGNFVLDCAFGQIKEPALLGDKLSRIPGLVEHGIFTNAAMVYVGYENRVEVLRRKM</sequence>
<comment type="similarity">
    <text evidence="2 5">Belongs to the ribose 5-phosphate isomerase family.</text>
</comment>